<protein>
    <submittedName>
        <fullName evidence="3">DUF1311 domain-containing protein</fullName>
    </submittedName>
</protein>
<organism evidence="3 4">
    <name type="scientific">Ralstonia pickettii</name>
    <name type="common">Burkholderia pickettii</name>
    <dbReference type="NCBI Taxonomy" id="329"/>
    <lineage>
        <taxon>Bacteria</taxon>
        <taxon>Pseudomonadati</taxon>
        <taxon>Pseudomonadota</taxon>
        <taxon>Betaproteobacteria</taxon>
        <taxon>Burkholderiales</taxon>
        <taxon>Burkholderiaceae</taxon>
        <taxon>Ralstonia</taxon>
    </lineage>
</organism>
<dbReference type="InterPro" id="IPR052755">
    <property type="entry name" value="Lysozyme_Inhibitor_LprI"/>
</dbReference>
<evidence type="ECO:0000313" key="4">
    <source>
        <dbReference type="Proteomes" id="UP001199322"/>
    </source>
</evidence>
<evidence type="ECO:0000259" key="2">
    <source>
        <dbReference type="Pfam" id="PF07007"/>
    </source>
</evidence>
<accession>A0AAW4Q394</accession>
<dbReference type="Gene3D" id="1.20.1270.180">
    <property type="match status" value="1"/>
</dbReference>
<dbReference type="Proteomes" id="UP001199322">
    <property type="component" value="Unassembled WGS sequence"/>
</dbReference>
<dbReference type="InterPro" id="IPR009739">
    <property type="entry name" value="LprI-like_N"/>
</dbReference>
<keyword evidence="1" id="KW-0812">Transmembrane</keyword>
<keyword evidence="1" id="KW-1133">Transmembrane helix</keyword>
<sequence length="531" mass="57110">MQNNQNQPIWNPSTVASLSFVLTPAFGSLMQSMNWRSLGQPERASASKAWFYVSLFVLAAVAVAVCFEAKTGGDTDAGRGFANIGGLIYFFIWYLFSGRKQIGYVKDSFGKTYEKKSLVRPVLAALGVAVLYVVAVFGLLVATQGASDAADRAGGQASTGGPLSGVAALFGGNKLDCASPDVKKTIIDTYAEQLAGADIPDLTMAIERKRINFRVEMITETGRNTASKFVKCKGKLVITFPDADLAKARAVLGDGTLMGEAIRKTGQVFNEEISYKVSTPADKEERKTGPIVEIVFVNAEEASTNFRMYGMAYGALAYTVADVSASKRNGVKWDKAYKDAVAQECGKQSDVGLCRCRLTQFEQVWGQDDFQRISYIVQTKSLDPAKYPNFIALSDALTKQCPLPQGIASVLVPSGQAVPTSVEEPVKPVVQAEAAPVPVTQAAQPVQAAIVASFDCSRAESKIERLTCSTPATGEADRRLASSYRAALAKSTDPAALKQQQRDWLKERNVCDDAACLLKTTEARIQALSAM</sequence>
<feature type="transmembrane region" description="Helical" evidence="1">
    <location>
        <begin position="79"/>
        <end position="97"/>
    </location>
</feature>
<dbReference type="RefSeq" id="WP_207775325.1">
    <property type="nucleotide sequence ID" value="NZ_JACBXL010000011.1"/>
</dbReference>
<evidence type="ECO:0000313" key="3">
    <source>
        <dbReference type="EMBL" id="MBX3890345.1"/>
    </source>
</evidence>
<dbReference type="PANTHER" id="PTHR37549">
    <property type="entry name" value="LIPOPROTEIN LPRI"/>
    <property type="match status" value="1"/>
</dbReference>
<gene>
    <name evidence="3" type="ORF">DEE74_10770</name>
</gene>
<feature type="transmembrane region" description="Helical" evidence="1">
    <location>
        <begin position="118"/>
        <end position="142"/>
    </location>
</feature>
<dbReference type="Pfam" id="PF07007">
    <property type="entry name" value="LprI"/>
    <property type="match status" value="1"/>
</dbReference>
<dbReference type="PANTHER" id="PTHR37549:SF1">
    <property type="entry name" value="LIPOPROTEIN LPRI"/>
    <property type="match status" value="1"/>
</dbReference>
<comment type="caution">
    <text evidence="3">The sequence shown here is derived from an EMBL/GenBank/DDBJ whole genome shotgun (WGS) entry which is preliminary data.</text>
</comment>
<reference evidence="3" key="1">
    <citation type="submission" date="2018-06" db="EMBL/GenBank/DDBJ databases">
        <authorList>
            <person name="O'Rourke A."/>
        </authorList>
    </citation>
    <scope>NUCLEOTIDE SEQUENCE</scope>
    <source>
        <strain evidence="3">132550021-3</strain>
    </source>
</reference>
<proteinExistence type="predicted"/>
<feature type="domain" description="Lysozyme inhibitor LprI-like N-terminal" evidence="2">
    <location>
        <begin position="456"/>
        <end position="528"/>
    </location>
</feature>
<feature type="transmembrane region" description="Helical" evidence="1">
    <location>
        <begin position="12"/>
        <end position="29"/>
    </location>
</feature>
<dbReference type="GO" id="GO:0005576">
    <property type="term" value="C:extracellular region"/>
    <property type="evidence" value="ECO:0007669"/>
    <property type="project" value="TreeGrafter"/>
</dbReference>
<dbReference type="AlphaFoldDB" id="A0AAW4Q394"/>
<evidence type="ECO:0000256" key="1">
    <source>
        <dbReference type="SAM" id="Phobius"/>
    </source>
</evidence>
<feature type="transmembrane region" description="Helical" evidence="1">
    <location>
        <begin position="49"/>
        <end position="67"/>
    </location>
</feature>
<name>A0AAW4Q394_RALPI</name>
<dbReference type="EMBL" id="QGBI01000008">
    <property type="protein sequence ID" value="MBX3890345.1"/>
    <property type="molecule type" value="Genomic_DNA"/>
</dbReference>
<keyword evidence="1" id="KW-0472">Membrane</keyword>